<comment type="caution">
    <text evidence="3">The sequence shown here is derived from an EMBL/GenBank/DDBJ whole genome shotgun (WGS) entry which is preliminary data.</text>
</comment>
<dbReference type="EMBL" id="JAEVFJ010000010">
    <property type="protein sequence ID" value="KAH8102260.1"/>
    <property type="molecule type" value="Genomic_DNA"/>
</dbReference>
<organism evidence="3 4">
    <name type="scientific">Cristinia sonorae</name>
    <dbReference type="NCBI Taxonomy" id="1940300"/>
    <lineage>
        <taxon>Eukaryota</taxon>
        <taxon>Fungi</taxon>
        <taxon>Dikarya</taxon>
        <taxon>Basidiomycota</taxon>
        <taxon>Agaricomycotina</taxon>
        <taxon>Agaricomycetes</taxon>
        <taxon>Agaricomycetidae</taxon>
        <taxon>Agaricales</taxon>
        <taxon>Pleurotineae</taxon>
        <taxon>Stephanosporaceae</taxon>
        <taxon>Cristinia</taxon>
    </lineage>
</organism>
<protein>
    <submittedName>
        <fullName evidence="3">Ribonuclease H-like domain-containing protein</fullName>
    </submittedName>
</protein>
<dbReference type="GO" id="GO:0008408">
    <property type="term" value="F:3'-5' exonuclease activity"/>
    <property type="evidence" value="ECO:0007669"/>
    <property type="project" value="InterPro"/>
</dbReference>
<feature type="domain" description="3'-5' exonuclease" evidence="2">
    <location>
        <begin position="18"/>
        <end position="128"/>
    </location>
</feature>
<dbReference type="InterPro" id="IPR036397">
    <property type="entry name" value="RNaseH_sf"/>
</dbReference>
<evidence type="ECO:0000259" key="2">
    <source>
        <dbReference type="Pfam" id="PF01612"/>
    </source>
</evidence>
<gene>
    <name evidence="3" type="ORF">BXZ70DRAFT_63896</name>
</gene>
<evidence type="ECO:0000313" key="3">
    <source>
        <dbReference type="EMBL" id="KAH8102260.1"/>
    </source>
</evidence>
<accession>A0A8K0UQS8</accession>
<dbReference type="GO" id="GO:0003676">
    <property type="term" value="F:nucleic acid binding"/>
    <property type="evidence" value="ECO:0007669"/>
    <property type="project" value="InterPro"/>
</dbReference>
<dbReference type="OrthoDB" id="26838at2759"/>
<dbReference type="PANTHER" id="PTHR43040">
    <property type="entry name" value="RIBONUCLEASE D"/>
    <property type="match status" value="1"/>
</dbReference>
<dbReference type="Proteomes" id="UP000813824">
    <property type="component" value="Unassembled WGS sequence"/>
</dbReference>
<dbReference type="AlphaFoldDB" id="A0A8K0UQS8"/>
<sequence length="378" mass="42616">MATTVAAVPKPAPLEVKYTFVQNYNQLPKVISRLSSSSHILIDCEGQNIGTPTGILSLISVGTADSKDIFVIDVLRVRDRTHPQVQRFLRLLEDPSVLKVIWDGRMDHVEIFMTFGVKIRGVLDLQVVEVMSREGVRGERDYQRRGRFRKMFGNGALKDSTLRPLMRDFHAVTGLQGIVNQEKIVMNLAKDAEVVAMHKDGNSSFWLTRPLPSNLLKYAAADIKLVGLTYDHFVQHKWITAETFPRLLAQSTRYLQRYTSRGDREETEGLGSMRIIPLDVVYDTEQKQYECQLCLHMLNLCCFETLRIPSAPPNNRRPQPSPPHGPGFRDGQGQKGRGRTAVRQDAALNETRRSSCCRVCVVCAKVKGVDIDVGWVVV</sequence>
<reference evidence="3" key="1">
    <citation type="journal article" date="2021" name="New Phytol.">
        <title>Evolutionary innovations through gain and loss of genes in the ectomycorrhizal Boletales.</title>
        <authorList>
            <person name="Wu G."/>
            <person name="Miyauchi S."/>
            <person name="Morin E."/>
            <person name="Kuo A."/>
            <person name="Drula E."/>
            <person name="Varga T."/>
            <person name="Kohler A."/>
            <person name="Feng B."/>
            <person name="Cao Y."/>
            <person name="Lipzen A."/>
            <person name="Daum C."/>
            <person name="Hundley H."/>
            <person name="Pangilinan J."/>
            <person name="Johnson J."/>
            <person name="Barry K."/>
            <person name="LaButti K."/>
            <person name="Ng V."/>
            <person name="Ahrendt S."/>
            <person name="Min B."/>
            <person name="Choi I.G."/>
            <person name="Park H."/>
            <person name="Plett J.M."/>
            <person name="Magnuson J."/>
            <person name="Spatafora J.W."/>
            <person name="Nagy L.G."/>
            <person name="Henrissat B."/>
            <person name="Grigoriev I.V."/>
            <person name="Yang Z.L."/>
            <person name="Xu J."/>
            <person name="Martin F.M."/>
        </authorList>
    </citation>
    <scope>NUCLEOTIDE SEQUENCE</scope>
    <source>
        <strain evidence="3">KKN 215</strain>
    </source>
</reference>
<dbReference type="InterPro" id="IPR002562">
    <property type="entry name" value="3'-5'_exonuclease_dom"/>
</dbReference>
<evidence type="ECO:0000256" key="1">
    <source>
        <dbReference type="SAM" id="MobiDB-lite"/>
    </source>
</evidence>
<dbReference type="InterPro" id="IPR012337">
    <property type="entry name" value="RNaseH-like_sf"/>
</dbReference>
<proteinExistence type="predicted"/>
<evidence type="ECO:0000313" key="4">
    <source>
        <dbReference type="Proteomes" id="UP000813824"/>
    </source>
</evidence>
<keyword evidence="4" id="KW-1185">Reference proteome</keyword>
<feature type="region of interest" description="Disordered" evidence="1">
    <location>
        <begin position="312"/>
        <end position="341"/>
    </location>
</feature>
<dbReference type="SUPFAM" id="SSF53098">
    <property type="entry name" value="Ribonuclease H-like"/>
    <property type="match status" value="1"/>
</dbReference>
<dbReference type="Gene3D" id="3.30.420.10">
    <property type="entry name" value="Ribonuclease H-like superfamily/Ribonuclease H"/>
    <property type="match status" value="1"/>
</dbReference>
<dbReference type="PANTHER" id="PTHR43040:SF1">
    <property type="entry name" value="RIBONUCLEASE D"/>
    <property type="match status" value="1"/>
</dbReference>
<name>A0A8K0UQS8_9AGAR</name>
<dbReference type="Pfam" id="PF01612">
    <property type="entry name" value="DNA_pol_A_exo1"/>
    <property type="match status" value="1"/>
</dbReference>
<dbReference type="GO" id="GO:0006139">
    <property type="term" value="P:nucleobase-containing compound metabolic process"/>
    <property type="evidence" value="ECO:0007669"/>
    <property type="project" value="InterPro"/>
</dbReference>